<dbReference type="Proteomes" id="UP000030700">
    <property type="component" value="Unassembled WGS sequence"/>
</dbReference>
<evidence type="ECO:0000256" key="5">
    <source>
        <dbReference type="SAM" id="Phobius"/>
    </source>
</evidence>
<dbReference type="PROSITE" id="PS50885">
    <property type="entry name" value="HAMP"/>
    <property type="match status" value="3"/>
</dbReference>
<accession>A0A0S6VYF4</accession>
<keyword evidence="4" id="KW-0175">Coiled coil</keyword>
<evidence type="ECO:0000259" key="7">
    <source>
        <dbReference type="PROSITE" id="PS50885"/>
    </source>
</evidence>
<keyword evidence="9" id="KW-1185">Reference proteome</keyword>
<dbReference type="STRING" id="1499966.U14_01191"/>
<evidence type="ECO:0000256" key="2">
    <source>
        <dbReference type="ARBA" id="ARBA00029447"/>
    </source>
</evidence>
<dbReference type="GO" id="GO:0006935">
    <property type="term" value="P:chemotaxis"/>
    <property type="evidence" value="ECO:0007669"/>
    <property type="project" value="UniProtKB-KW"/>
</dbReference>
<dbReference type="GO" id="GO:0007165">
    <property type="term" value="P:signal transduction"/>
    <property type="evidence" value="ECO:0007669"/>
    <property type="project" value="UniProtKB-KW"/>
</dbReference>
<protein>
    <submittedName>
        <fullName evidence="8">Methyl-accepting chemotaxis sensory transducer</fullName>
    </submittedName>
</protein>
<feature type="domain" description="Methyl-accepting transducer" evidence="6">
    <location>
        <begin position="685"/>
        <end position="900"/>
    </location>
</feature>
<dbReference type="GO" id="GO:0004888">
    <property type="term" value="F:transmembrane signaling receptor activity"/>
    <property type="evidence" value="ECO:0007669"/>
    <property type="project" value="TreeGrafter"/>
</dbReference>
<proteinExistence type="inferred from homology"/>
<evidence type="ECO:0000313" key="9">
    <source>
        <dbReference type="Proteomes" id="UP000030700"/>
    </source>
</evidence>
<keyword evidence="5" id="KW-0472">Membrane</keyword>
<dbReference type="CDD" id="cd06225">
    <property type="entry name" value="HAMP"/>
    <property type="match status" value="2"/>
</dbReference>
<evidence type="ECO:0000313" key="8">
    <source>
        <dbReference type="EMBL" id="GAK49966.1"/>
    </source>
</evidence>
<keyword evidence="3" id="KW-0807">Transducer</keyword>
<comment type="similarity">
    <text evidence="2">Belongs to the methyl-accepting chemotaxis (MCP) protein family.</text>
</comment>
<dbReference type="SMART" id="SM00283">
    <property type="entry name" value="MA"/>
    <property type="match status" value="1"/>
</dbReference>
<dbReference type="InterPro" id="IPR003660">
    <property type="entry name" value="HAMP_dom"/>
</dbReference>
<dbReference type="Pfam" id="PF18947">
    <property type="entry name" value="HAMP_2"/>
    <property type="match status" value="2"/>
</dbReference>
<dbReference type="SUPFAM" id="SSF158472">
    <property type="entry name" value="HAMP domain-like"/>
    <property type="match status" value="1"/>
</dbReference>
<dbReference type="Gene3D" id="1.10.287.950">
    <property type="entry name" value="Methyl-accepting chemotaxis protein"/>
    <property type="match status" value="1"/>
</dbReference>
<dbReference type="PROSITE" id="PS50111">
    <property type="entry name" value="CHEMOTAXIS_TRANSDUC_2"/>
    <property type="match status" value="1"/>
</dbReference>
<dbReference type="InterPro" id="IPR004089">
    <property type="entry name" value="MCPsignal_dom"/>
</dbReference>
<gene>
    <name evidence="8" type="ORF">U14_01191</name>
</gene>
<evidence type="ECO:0000256" key="1">
    <source>
        <dbReference type="ARBA" id="ARBA00022500"/>
    </source>
</evidence>
<feature type="domain" description="HAMP" evidence="7">
    <location>
        <begin position="500"/>
        <end position="550"/>
    </location>
</feature>
<dbReference type="SMART" id="SM00304">
    <property type="entry name" value="HAMP"/>
    <property type="match status" value="3"/>
</dbReference>
<reference evidence="8" key="1">
    <citation type="journal article" date="2015" name="PeerJ">
        <title>First genomic representation of candidate bacterial phylum KSB3 points to enhanced environmental sensing as a trigger of wastewater bulking.</title>
        <authorList>
            <person name="Sekiguchi Y."/>
            <person name="Ohashi A."/>
            <person name="Parks D.H."/>
            <person name="Yamauchi T."/>
            <person name="Tyson G.W."/>
            <person name="Hugenholtz P."/>
        </authorList>
    </citation>
    <scope>NUCLEOTIDE SEQUENCE [LARGE SCALE GENOMIC DNA]</scope>
</reference>
<feature type="coiled-coil region" evidence="4">
    <location>
        <begin position="72"/>
        <end position="99"/>
    </location>
</feature>
<feature type="domain" description="HAMP" evidence="7">
    <location>
        <begin position="368"/>
        <end position="420"/>
    </location>
</feature>
<dbReference type="InterPro" id="IPR051310">
    <property type="entry name" value="MCP_chemotaxis"/>
</dbReference>
<dbReference type="Pfam" id="PF00672">
    <property type="entry name" value="HAMP"/>
    <property type="match status" value="1"/>
</dbReference>
<sequence>MKIATKLSTAFLTLILIIVGMVISSIFFSVRIQYLSGKIAPVAKTASSLVMCIKDATILLEGLPTLKDEEQLQAQAVQIDELHNDIRQILNELSAVTEAASLDLDVRTITRLHQTFFLEVNANLATYQEALSLQKEAAIAKTLERFQEQQHELNQLLVLFAERNETPIHQKEETARTLEQSGKATTDELLCLIIELFNQDYPLVQGASKLQSYVVELGELCRRYISEQNEQRLAEIEIQIATIFSLADSRVKRLQRCATSTENAHDTQMFAEGLAALQETIMAENGLLALYRKELLVRNRLRELETQIRNVTGVIQSISIDILKRMEQFIETAQKTVWREVIILHIMFGIFMLAGIVISVICAWLMTRSIVQPIRHIVEVAAHVAEGRLDQEITIQRDDEIGQLAEAFRHMQRTLAQVLQETERLSRAVHDGQLDFRGNAESYAGSWQALVRGMNNIIEAFVAPFTMTADSIQRIAKGDIPEKLTTTYRGDFNAMMQNVNRLIDVMQSITGLAEEIADGNFAADVQERSHNDRLMRALNRMTQRLREVLLRMRDLVEMVQQGRLDVRGDTEAFAGGWQDLVVGINALLDAFAHPITSAAAHIDRIARGDISLRITEEYNGDFNAINDNLNILIDAMFEISELAETMANGNLHIEIRERSPQDMLAQALNSMLQCLQQVIINVTSTANHVALFSREMNAASEQVAQGVSKHAASVEELSVTMEQMGMNIKQNAENALQTETIALQAAQDAEASGHAVMETVTAMRDITTHIQILEEIAEQSNLLALNAAIIAAQTGEHGRGFAVVADEVRELAKRSQSAAKEIDKLAVSSVRVAENAGKMLNALVPDIHRTAKLVQKISAANKEHDTGIHLINQTIQQLQMITQKNSANAEKMAVMASGLARQATELNETVAFFTSATAT</sequence>
<dbReference type="PANTHER" id="PTHR43531:SF11">
    <property type="entry name" value="METHYL-ACCEPTING CHEMOTAXIS PROTEIN 3"/>
    <property type="match status" value="1"/>
</dbReference>
<dbReference type="Gene3D" id="1.20.120.1530">
    <property type="match status" value="2"/>
</dbReference>
<dbReference type="HOGENOM" id="CLU_000445_107_16_0"/>
<dbReference type="SUPFAM" id="SSF58104">
    <property type="entry name" value="Methyl-accepting chemotaxis protein (MCP) signaling domain"/>
    <property type="match status" value="2"/>
</dbReference>
<dbReference type="AlphaFoldDB" id="A0A0S6VYF4"/>
<feature type="transmembrane region" description="Helical" evidence="5">
    <location>
        <begin position="342"/>
        <end position="366"/>
    </location>
</feature>
<evidence type="ECO:0000259" key="6">
    <source>
        <dbReference type="PROSITE" id="PS50111"/>
    </source>
</evidence>
<keyword evidence="5" id="KW-0812">Transmembrane</keyword>
<organism evidence="8">
    <name type="scientific">Candidatus Moduliflexus flocculans</name>
    <dbReference type="NCBI Taxonomy" id="1499966"/>
    <lineage>
        <taxon>Bacteria</taxon>
        <taxon>Candidatus Moduliflexota</taxon>
        <taxon>Candidatus Moduliflexia</taxon>
        <taxon>Candidatus Moduliflexales</taxon>
        <taxon>Candidatus Moduliflexaceae</taxon>
    </lineage>
</organism>
<dbReference type="EMBL" id="DF820455">
    <property type="protein sequence ID" value="GAK49966.1"/>
    <property type="molecule type" value="Genomic_DNA"/>
</dbReference>
<feature type="domain" description="HAMP" evidence="7">
    <location>
        <begin position="589"/>
        <end position="641"/>
    </location>
</feature>
<keyword evidence="5" id="KW-1133">Transmembrane helix</keyword>
<dbReference type="GO" id="GO:0005886">
    <property type="term" value="C:plasma membrane"/>
    <property type="evidence" value="ECO:0007669"/>
    <property type="project" value="TreeGrafter"/>
</dbReference>
<evidence type="ECO:0000256" key="4">
    <source>
        <dbReference type="SAM" id="Coils"/>
    </source>
</evidence>
<dbReference type="PANTHER" id="PTHR43531">
    <property type="entry name" value="PROTEIN ICFG"/>
    <property type="match status" value="1"/>
</dbReference>
<dbReference type="Pfam" id="PF00015">
    <property type="entry name" value="MCPsignal"/>
    <property type="match status" value="1"/>
</dbReference>
<evidence type="ECO:0000256" key="3">
    <source>
        <dbReference type="PROSITE-ProRule" id="PRU00284"/>
    </source>
</evidence>
<name>A0A0S6VYF4_9BACT</name>
<keyword evidence="1" id="KW-0145">Chemotaxis</keyword>